<dbReference type="Gene3D" id="3.90.180.10">
    <property type="entry name" value="Medium-chain alcohol dehydrogenases, catalytic domain"/>
    <property type="match status" value="1"/>
</dbReference>
<dbReference type="GO" id="GO:0051903">
    <property type="term" value="F:S-(hydroxymethyl)glutathione dehydrogenase [NAD(P)+] activity"/>
    <property type="evidence" value="ECO:0007669"/>
    <property type="project" value="TreeGrafter"/>
</dbReference>
<keyword evidence="1 5" id="KW-0479">Metal-binding</keyword>
<sequence length="361" mass="37025">MALVKAAVCHEFGKPLSIEDVELRAPISGEVEVTLAAVAICHSDISYADGAWGGSLPAVYGHEAAGVITAMGDNVTGHQVGDKVVVTLIRACGTCPACAAGTPTICQTAYDGDKGPLTMPDGSKLHQAMACGAFAEKVVVDQSQIAEIPEDMSSTCASLLACGVITGVGAVVNAAQLRAGQDVVVIGAGGVGLNAIQGARIAGARRIVAVDMSEEKLEIAKEFGATHGVLATEDKPWRAAKEALGGRGADAVLVTVGAAPAYDAAPNYLAYGGKMIMVGMPHTGAVSTYEAANFAAVGQSMIGSKMGDVVVPRDIPWMADLYEQGRLKLDELVSGTWTLDKINEAIADTKTGTAKRNVIVF</sequence>
<dbReference type="InterPro" id="IPR036291">
    <property type="entry name" value="NAD(P)-bd_dom_sf"/>
</dbReference>
<dbReference type="EMBL" id="CP060010">
    <property type="protein sequence ID" value="QTN34989.1"/>
    <property type="molecule type" value="Genomic_DNA"/>
</dbReference>
<evidence type="ECO:0000259" key="6">
    <source>
        <dbReference type="SMART" id="SM00829"/>
    </source>
</evidence>
<dbReference type="SMART" id="SM00829">
    <property type="entry name" value="PKS_ER"/>
    <property type="match status" value="1"/>
</dbReference>
<dbReference type="Proteomes" id="UP000665026">
    <property type="component" value="Chromosome"/>
</dbReference>
<name>A0A975I6J7_9RHOB</name>
<dbReference type="Pfam" id="PF00107">
    <property type="entry name" value="ADH_zinc_N"/>
    <property type="match status" value="1"/>
</dbReference>
<dbReference type="PANTHER" id="PTHR43880">
    <property type="entry name" value="ALCOHOL DEHYDROGENASE"/>
    <property type="match status" value="1"/>
</dbReference>
<accession>A0A975I6J7</accession>
<keyword evidence="4" id="KW-0520">NAD</keyword>
<dbReference type="SUPFAM" id="SSF51735">
    <property type="entry name" value="NAD(P)-binding Rossmann-fold domains"/>
    <property type="match status" value="1"/>
</dbReference>
<dbReference type="InterPro" id="IPR013149">
    <property type="entry name" value="ADH-like_C"/>
</dbReference>
<dbReference type="InterPro" id="IPR002328">
    <property type="entry name" value="ADH_Zn_CS"/>
</dbReference>
<dbReference type="InterPro" id="IPR011032">
    <property type="entry name" value="GroES-like_sf"/>
</dbReference>
<evidence type="ECO:0000256" key="3">
    <source>
        <dbReference type="ARBA" id="ARBA00023002"/>
    </source>
</evidence>
<comment type="similarity">
    <text evidence="5">Belongs to the zinc-containing alcohol dehydrogenase family.</text>
</comment>
<dbReference type="PROSITE" id="PS00059">
    <property type="entry name" value="ADH_ZINC"/>
    <property type="match status" value="1"/>
</dbReference>
<gene>
    <name evidence="7" type="ORF">HZ995_10850</name>
</gene>
<reference evidence="7" key="1">
    <citation type="submission" date="2020-07" db="EMBL/GenBank/DDBJ databases">
        <title>Genome sequences of bacteria associated with the marine, planktonic diatom Thalassiosira profunda strain ECT2AJA-044.</title>
        <authorList>
            <person name="Gargas C.B."/>
            <person name="Roberts W.R."/>
            <person name="Alverson A.J."/>
        </authorList>
    </citation>
    <scope>NUCLEOTIDE SEQUENCE</scope>
    <source>
        <strain evidence="7">ECT2AJA-044</strain>
    </source>
</reference>
<dbReference type="KEGG" id="cact:HZ995_10850"/>
<dbReference type="CDD" id="cd08279">
    <property type="entry name" value="Zn_ADH_class_III"/>
    <property type="match status" value="1"/>
</dbReference>
<dbReference type="Gene3D" id="3.40.50.720">
    <property type="entry name" value="NAD(P)-binding Rossmann-like Domain"/>
    <property type="match status" value="1"/>
</dbReference>
<comment type="cofactor">
    <cofactor evidence="5">
        <name>Zn(2+)</name>
        <dbReference type="ChEBI" id="CHEBI:29105"/>
    </cofactor>
</comment>
<keyword evidence="2 5" id="KW-0862">Zinc</keyword>
<protein>
    <submittedName>
        <fullName evidence="7">Zn-dependent alcohol dehydrogenase</fullName>
    </submittedName>
</protein>
<evidence type="ECO:0000256" key="5">
    <source>
        <dbReference type="RuleBase" id="RU361277"/>
    </source>
</evidence>
<dbReference type="InterPro" id="IPR020843">
    <property type="entry name" value="ER"/>
</dbReference>
<dbReference type="RefSeq" id="WP_209355674.1">
    <property type="nucleotide sequence ID" value="NZ_CP060010.1"/>
</dbReference>
<keyword evidence="3" id="KW-0560">Oxidoreductase</keyword>
<proteinExistence type="inferred from homology"/>
<evidence type="ECO:0000256" key="2">
    <source>
        <dbReference type="ARBA" id="ARBA00022833"/>
    </source>
</evidence>
<dbReference type="SUPFAM" id="SSF50129">
    <property type="entry name" value="GroES-like"/>
    <property type="match status" value="1"/>
</dbReference>
<dbReference type="Pfam" id="PF08240">
    <property type="entry name" value="ADH_N"/>
    <property type="match status" value="1"/>
</dbReference>
<evidence type="ECO:0000256" key="4">
    <source>
        <dbReference type="ARBA" id="ARBA00023027"/>
    </source>
</evidence>
<feature type="domain" description="Enoyl reductase (ER)" evidence="6">
    <location>
        <begin position="13"/>
        <end position="361"/>
    </location>
</feature>
<evidence type="ECO:0000313" key="7">
    <source>
        <dbReference type="EMBL" id="QTN34989.1"/>
    </source>
</evidence>
<dbReference type="AlphaFoldDB" id="A0A975I6J7"/>
<dbReference type="PANTHER" id="PTHR43880:SF12">
    <property type="entry name" value="ALCOHOL DEHYDROGENASE CLASS-3"/>
    <property type="match status" value="1"/>
</dbReference>
<dbReference type="GO" id="GO:0008270">
    <property type="term" value="F:zinc ion binding"/>
    <property type="evidence" value="ECO:0007669"/>
    <property type="project" value="InterPro"/>
</dbReference>
<evidence type="ECO:0000256" key="1">
    <source>
        <dbReference type="ARBA" id="ARBA00022723"/>
    </source>
</evidence>
<dbReference type="InterPro" id="IPR013154">
    <property type="entry name" value="ADH-like_N"/>
</dbReference>
<dbReference type="GO" id="GO:0005829">
    <property type="term" value="C:cytosol"/>
    <property type="evidence" value="ECO:0007669"/>
    <property type="project" value="TreeGrafter"/>
</dbReference>
<organism evidence="7 8">
    <name type="scientific">Cognatishimia activa</name>
    <dbReference type="NCBI Taxonomy" id="1715691"/>
    <lineage>
        <taxon>Bacteria</taxon>
        <taxon>Pseudomonadati</taxon>
        <taxon>Pseudomonadota</taxon>
        <taxon>Alphaproteobacteria</taxon>
        <taxon>Rhodobacterales</taxon>
        <taxon>Paracoccaceae</taxon>
        <taxon>Cognatishimia</taxon>
    </lineage>
</organism>
<evidence type="ECO:0000313" key="8">
    <source>
        <dbReference type="Proteomes" id="UP000665026"/>
    </source>
</evidence>
<dbReference type="GO" id="GO:0046294">
    <property type="term" value="P:formaldehyde catabolic process"/>
    <property type="evidence" value="ECO:0007669"/>
    <property type="project" value="TreeGrafter"/>
</dbReference>